<name>A0AAV5DFN1_ELECO</name>
<dbReference type="Proteomes" id="UP001054889">
    <property type="component" value="Unassembled WGS sequence"/>
</dbReference>
<dbReference type="SUPFAM" id="SSF53756">
    <property type="entry name" value="UDP-Glycosyltransferase/glycogen phosphorylase"/>
    <property type="match status" value="1"/>
</dbReference>
<evidence type="ECO:0000313" key="3">
    <source>
        <dbReference type="EMBL" id="GJN09824.1"/>
    </source>
</evidence>
<dbReference type="AlphaFoldDB" id="A0AAV5DFN1"/>
<accession>A0AAV5DFN1</accession>
<reference evidence="3" key="1">
    <citation type="journal article" date="2018" name="DNA Res.">
        <title>Multiple hybrid de novo genome assembly of finger millet, an orphan allotetraploid crop.</title>
        <authorList>
            <person name="Hatakeyama M."/>
            <person name="Aluri S."/>
            <person name="Balachadran M.T."/>
            <person name="Sivarajan S.R."/>
            <person name="Patrignani A."/>
            <person name="Gruter S."/>
            <person name="Poveda L."/>
            <person name="Shimizu-Inatsugi R."/>
            <person name="Baeten J."/>
            <person name="Francoijs K.J."/>
            <person name="Nataraja K.N."/>
            <person name="Reddy Y.A.N."/>
            <person name="Phadnis S."/>
            <person name="Ravikumar R.L."/>
            <person name="Schlapbach R."/>
            <person name="Sreeman S.M."/>
            <person name="Shimizu K.K."/>
        </authorList>
    </citation>
    <scope>NUCLEOTIDE SEQUENCE</scope>
</reference>
<gene>
    <name evidence="3" type="primary">ga27867</name>
    <name evidence="3" type="ORF">PR202_ga27867</name>
</gene>
<protein>
    <submittedName>
        <fullName evidence="3">Uncharacterized protein</fullName>
    </submittedName>
</protein>
<dbReference type="Gene3D" id="3.40.50.2000">
    <property type="entry name" value="Glycogen Phosphorylase B"/>
    <property type="match status" value="1"/>
</dbReference>
<comment type="caution">
    <text evidence="3">The sequence shown here is derived from an EMBL/GenBank/DDBJ whole genome shotgun (WGS) entry which is preliminary data.</text>
</comment>
<dbReference type="PANTHER" id="PTHR11926">
    <property type="entry name" value="GLUCOSYL/GLUCURONOSYL TRANSFERASES"/>
    <property type="match status" value="1"/>
</dbReference>
<comment type="similarity">
    <text evidence="1">Belongs to the UDP-glycosyltransferase family.</text>
</comment>
<keyword evidence="4" id="KW-1185">Reference proteome</keyword>
<reference evidence="3" key="2">
    <citation type="submission" date="2021-12" db="EMBL/GenBank/DDBJ databases">
        <title>Resequencing data analysis of finger millet.</title>
        <authorList>
            <person name="Hatakeyama M."/>
            <person name="Aluri S."/>
            <person name="Balachadran M.T."/>
            <person name="Sivarajan S.R."/>
            <person name="Poveda L."/>
            <person name="Shimizu-Inatsugi R."/>
            <person name="Schlapbach R."/>
            <person name="Sreeman S.M."/>
            <person name="Shimizu K.K."/>
        </authorList>
    </citation>
    <scope>NUCLEOTIDE SEQUENCE</scope>
</reference>
<organism evidence="3 4">
    <name type="scientific">Eleusine coracana subsp. coracana</name>
    <dbReference type="NCBI Taxonomy" id="191504"/>
    <lineage>
        <taxon>Eukaryota</taxon>
        <taxon>Viridiplantae</taxon>
        <taxon>Streptophyta</taxon>
        <taxon>Embryophyta</taxon>
        <taxon>Tracheophyta</taxon>
        <taxon>Spermatophyta</taxon>
        <taxon>Magnoliopsida</taxon>
        <taxon>Liliopsida</taxon>
        <taxon>Poales</taxon>
        <taxon>Poaceae</taxon>
        <taxon>PACMAD clade</taxon>
        <taxon>Chloridoideae</taxon>
        <taxon>Cynodonteae</taxon>
        <taxon>Eleusininae</taxon>
        <taxon>Eleusine</taxon>
    </lineage>
</organism>
<dbReference type="EMBL" id="BQKI01000017">
    <property type="protein sequence ID" value="GJN09824.1"/>
    <property type="molecule type" value="Genomic_DNA"/>
</dbReference>
<feature type="region of interest" description="Disordered" evidence="2">
    <location>
        <begin position="127"/>
        <end position="152"/>
    </location>
</feature>
<evidence type="ECO:0000256" key="1">
    <source>
        <dbReference type="ARBA" id="ARBA00009995"/>
    </source>
</evidence>
<sequence length="152" mass="16570">MAAVQEARVGDDSEVCGRRPRQELACRVLLFPLPFQGHINPMLQLADVLYNRGLAVTILHTRFNALDPALHQEFDFDTVPGGIRAEVTADASGNIIEIILTMNEAMEATTAVDDVLASVITDEARPVTEPSYHGDDSVPVSFLHGDTRSDVQ</sequence>
<evidence type="ECO:0000313" key="4">
    <source>
        <dbReference type="Proteomes" id="UP001054889"/>
    </source>
</evidence>
<proteinExistence type="inferred from homology"/>
<dbReference type="GO" id="GO:0080043">
    <property type="term" value="F:quercetin 3-O-glucosyltransferase activity"/>
    <property type="evidence" value="ECO:0007669"/>
    <property type="project" value="TreeGrafter"/>
</dbReference>
<dbReference type="PANTHER" id="PTHR11926:SF1451">
    <property type="entry name" value="OS07G0241500 PROTEIN"/>
    <property type="match status" value="1"/>
</dbReference>
<dbReference type="GO" id="GO:0080044">
    <property type="term" value="F:quercetin 7-O-glucosyltransferase activity"/>
    <property type="evidence" value="ECO:0007669"/>
    <property type="project" value="TreeGrafter"/>
</dbReference>
<feature type="compositionally biased region" description="Basic and acidic residues" evidence="2">
    <location>
        <begin position="127"/>
        <end position="136"/>
    </location>
</feature>
<evidence type="ECO:0000256" key="2">
    <source>
        <dbReference type="SAM" id="MobiDB-lite"/>
    </source>
</evidence>